<keyword evidence="4" id="KW-0067">ATP-binding</keyword>
<dbReference type="AlphaFoldDB" id="V4Q1F0"/>
<feature type="transmembrane region" description="Helical" evidence="7">
    <location>
        <begin position="289"/>
        <end position="308"/>
    </location>
</feature>
<dbReference type="Proteomes" id="UP000017837">
    <property type="component" value="Unassembled WGS sequence"/>
</dbReference>
<feature type="transmembrane region" description="Helical" evidence="7">
    <location>
        <begin position="173"/>
        <end position="191"/>
    </location>
</feature>
<evidence type="ECO:0008006" key="12">
    <source>
        <dbReference type="Google" id="ProtNLM"/>
    </source>
</evidence>
<dbReference type="InterPro" id="IPR011527">
    <property type="entry name" value="ABC1_TM_dom"/>
</dbReference>
<keyword evidence="2 7" id="KW-0812">Transmembrane</keyword>
<dbReference type="PROSITE" id="PS50893">
    <property type="entry name" value="ABC_TRANSPORTER_2"/>
    <property type="match status" value="1"/>
</dbReference>
<dbReference type="InterPro" id="IPR017871">
    <property type="entry name" value="ABC_transporter-like_CS"/>
</dbReference>
<dbReference type="PATRIC" id="fig|1121022.4.peg.241"/>
<protein>
    <recommendedName>
        <fullName evidence="12">ABC transporter ATP-binding protein</fullName>
    </recommendedName>
</protein>
<sequence length="553" mass="59146">MSHPDAAADTGDSQVRLRRQLRAWAKAETKTLRLTGWLGLAEGLCIAAFAWGLSHMVSDLFGHPETLSALLPALLVTVGALAVRAGIGLINQKLSLKAARSIIRHIRLDIMGKALAGRIDSAQHQSRLNALFEDSEALEGYYARFSQSELQARVLPLGLLALMAVVSPVSAGILLLTLLPFVALMAILGMTSADESKRQLEALSRLSNLFVDRIKALPLILSFEAGPRQVRSVGHAARDVAERTLRVLKVAFVTSAVLEFFSALSVALIAIYCGFYLLGELPFPSPEILTFPAAFFVLALAPEVYAPMRRLAAAYHDRQTAMAATQRLIALDILPETTPAAPLISAPEIIYQDVICGFADDPDFRIGPVSFTARPGQVIALRGPTGSGKTTLLRLLLGYGHKISGDILIKGESAGDISASIAWVSQNPPILSGTLADNLTLANRAATKADIAQAITDFHLEGLVTTRDKALLHDLNERGSGLSGGERRKLGLARAALKEAPILLLDEPTADLDSAAEDDLIRLLPALFKGRTVILSSHSPKLCALADLVVDIT</sequence>
<evidence type="ECO:0000256" key="2">
    <source>
        <dbReference type="ARBA" id="ARBA00022692"/>
    </source>
</evidence>
<dbReference type="GO" id="GO:0140359">
    <property type="term" value="F:ABC-type transporter activity"/>
    <property type="evidence" value="ECO:0007669"/>
    <property type="project" value="InterPro"/>
</dbReference>
<feature type="transmembrane region" description="Helical" evidence="7">
    <location>
        <begin position="250"/>
        <end position="277"/>
    </location>
</feature>
<dbReference type="InterPro" id="IPR027417">
    <property type="entry name" value="P-loop_NTPase"/>
</dbReference>
<comment type="caution">
    <text evidence="10">The sequence shown here is derived from an EMBL/GenBank/DDBJ whole genome shotgun (WGS) entry which is preliminary data.</text>
</comment>
<dbReference type="GO" id="GO:0016887">
    <property type="term" value="F:ATP hydrolysis activity"/>
    <property type="evidence" value="ECO:0007669"/>
    <property type="project" value="InterPro"/>
</dbReference>
<keyword evidence="11" id="KW-1185">Reference proteome</keyword>
<dbReference type="PROSITE" id="PS00211">
    <property type="entry name" value="ABC_TRANSPORTER_1"/>
    <property type="match status" value="1"/>
</dbReference>
<evidence type="ECO:0000313" key="10">
    <source>
        <dbReference type="EMBL" id="ESQ94471.1"/>
    </source>
</evidence>
<evidence type="ECO:0000259" key="8">
    <source>
        <dbReference type="PROSITE" id="PS50893"/>
    </source>
</evidence>
<evidence type="ECO:0000256" key="1">
    <source>
        <dbReference type="ARBA" id="ARBA00004651"/>
    </source>
</evidence>
<evidence type="ECO:0000256" key="5">
    <source>
        <dbReference type="ARBA" id="ARBA00022989"/>
    </source>
</evidence>
<dbReference type="eggNOG" id="COG4988">
    <property type="taxonomic scope" value="Bacteria"/>
</dbReference>
<dbReference type="STRING" id="1121022.GCA_000376105_02508"/>
<reference evidence="10 11" key="1">
    <citation type="journal article" date="2014" name="Nature">
        <title>Sequential evolution of bacterial morphology by co-option of a developmental regulator.</title>
        <authorList>
            <person name="Jiang C."/>
            <person name="Brown P.J."/>
            <person name="Ducret A."/>
            <person name="Brun Y.V."/>
        </authorList>
    </citation>
    <scope>NUCLEOTIDE SEQUENCE [LARGE SCALE GENOMIC DNA]</scope>
    <source>
        <strain evidence="10 11">DSM 16100</strain>
    </source>
</reference>
<keyword evidence="6 7" id="KW-0472">Membrane</keyword>
<name>V4Q1F0_9CAUL</name>
<feature type="transmembrane region" description="Helical" evidence="7">
    <location>
        <begin position="150"/>
        <end position="167"/>
    </location>
</feature>
<proteinExistence type="predicted"/>
<evidence type="ECO:0000256" key="4">
    <source>
        <dbReference type="ARBA" id="ARBA00022840"/>
    </source>
</evidence>
<dbReference type="PANTHER" id="PTHR24221">
    <property type="entry name" value="ATP-BINDING CASSETTE SUB-FAMILY B"/>
    <property type="match status" value="1"/>
</dbReference>
<dbReference type="GO" id="GO:0005524">
    <property type="term" value="F:ATP binding"/>
    <property type="evidence" value="ECO:0007669"/>
    <property type="project" value="UniProtKB-KW"/>
</dbReference>
<dbReference type="InterPro" id="IPR036640">
    <property type="entry name" value="ABC1_TM_sf"/>
</dbReference>
<dbReference type="Pfam" id="PF00005">
    <property type="entry name" value="ABC_tran"/>
    <property type="match status" value="1"/>
</dbReference>
<dbReference type="Pfam" id="PF00664">
    <property type="entry name" value="ABC_membrane"/>
    <property type="match status" value="1"/>
</dbReference>
<evidence type="ECO:0000256" key="7">
    <source>
        <dbReference type="SAM" id="Phobius"/>
    </source>
</evidence>
<keyword evidence="3" id="KW-0547">Nucleotide-binding</keyword>
<dbReference type="Gene3D" id="1.20.1560.10">
    <property type="entry name" value="ABC transporter type 1, transmembrane domain"/>
    <property type="match status" value="1"/>
</dbReference>
<comment type="subcellular location">
    <subcellularLocation>
        <location evidence="1">Cell membrane</location>
        <topology evidence="1">Multi-pass membrane protein</topology>
    </subcellularLocation>
</comment>
<accession>V4Q1F0</accession>
<dbReference type="GO" id="GO:0034040">
    <property type="term" value="F:ATPase-coupled lipid transmembrane transporter activity"/>
    <property type="evidence" value="ECO:0007669"/>
    <property type="project" value="TreeGrafter"/>
</dbReference>
<feature type="domain" description="ABC transporter" evidence="8">
    <location>
        <begin position="349"/>
        <end position="550"/>
    </location>
</feature>
<dbReference type="PROSITE" id="PS50929">
    <property type="entry name" value="ABC_TM1F"/>
    <property type="match status" value="1"/>
</dbReference>
<organism evidence="10 11">
    <name type="scientific">Asticcacaulis benevestitus DSM 16100 = ATCC BAA-896</name>
    <dbReference type="NCBI Taxonomy" id="1121022"/>
    <lineage>
        <taxon>Bacteria</taxon>
        <taxon>Pseudomonadati</taxon>
        <taxon>Pseudomonadota</taxon>
        <taxon>Alphaproteobacteria</taxon>
        <taxon>Caulobacterales</taxon>
        <taxon>Caulobacteraceae</taxon>
        <taxon>Asticcacaulis</taxon>
    </lineage>
</organism>
<dbReference type="OrthoDB" id="9806127at2"/>
<dbReference type="InterPro" id="IPR039421">
    <property type="entry name" value="Type_1_exporter"/>
</dbReference>
<feature type="domain" description="ABC transmembrane type-1" evidence="9">
    <location>
        <begin position="38"/>
        <end position="320"/>
    </location>
</feature>
<evidence type="ECO:0000259" key="9">
    <source>
        <dbReference type="PROSITE" id="PS50929"/>
    </source>
</evidence>
<dbReference type="SMART" id="SM00382">
    <property type="entry name" value="AAA"/>
    <property type="match status" value="1"/>
</dbReference>
<dbReference type="EMBL" id="AWGB01000003">
    <property type="protein sequence ID" value="ESQ94471.1"/>
    <property type="molecule type" value="Genomic_DNA"/>
</dbReference>
<dbReference type="InterPro" id="IPR003439">
    <property type="entry name" value="ABC_transporter-like_ATP-bd"/>
</dbReference>
<feature type="transmembrane region" description="Helical" evidence="7">
    <location>
        <begin position="69"/>
        <end position="90"/>
    </location>
</feature>
<dbReference type="GO" id="GO:0005886">
    <property type="term" value="C:plasma membrane"/>
    <property type="evidence" value="ECO:0007669"/>
    <property type="project" value="UniProtKB-SubCell"/>
</dbReference>
<dbReference type="Gene3D" id="3.40.50.300">
    <property type="entry name" value="P-loop containing nucleotide triphosphate hydrolases"/>
    <property type="match status" value="1"/>
</dbReference>
<gene>
    <name evidence="10" type="ORF">ABENE_01225</name>
</gene>
<feature type="transmembrane region" description="Helical" evidence="7">
    <location>
        <begin position="34"/>
        <end position="57"/>
    </location>
</feature>
<dbReference type="SUPFAM" id="SSF90123">
    <property type="entry name" value="ABC transporter transmembrane region"/>
    <property type="match status" value="1"/>
</dbReference>
<dbReference type="PANTHER" id="PTHR24221:SF261">
    <property type="entry name" value="GLUTATHIONE_L-CYSTEINE TRANSPORT SYSTEM ATP-BINDING_PERMEASE PROTEIN CYDD"/>
    <property type="match status" value="1"/>
</dbReference>
<dbReference type="SUPFAM" id="SSF52540">
    <property type="entry name" value="P-loop containing nucleoside triphosphate hydrolases"/>
    <property type="match status" value="1"/>
</dbReference>
<evidence type="ECO:0000313" key="11">
    <source>
        <dbReference type="Proteomes" id="UP000017837"/>
    </source>
</evidence>
<dbReference type="CDD" id="cd18584">
    <property type="entry name" value="ABC_6TM_AarD_CydD"/>
    <property type="match status" value="1"/>
</dbReference>
<evidence type="ECO:0000256" key="6">
    <source>
        <dbReference type="ARBA" id="ARBA00023136"/>
    </source>
</evidence>
<keyword evidence="5 7" id="KW-1133">Transmembrane helix</keyword>
<dbReference type="InterPro" id="IPR003593">
    <property type="entry name" value="AAA+_ATPase"/>
</dbReference>
<evidence type="ECO:0000256" key="3">
    <source>
        <dbReference type="ARBA" id="ARBA00022741"/>
    </source>
</evidence>